<dbReference type="GO" id="GO:0004672">
    <property type="term" value="F:protein kinase activity"/>
    <property type="evidence" value="ECO:0007669"/>
    <property type="project" value="InterPro"/>
</dbReference>
<dbReference type="Proteomes" id="UP000298787">
    <property type="component" value="Chromosome 14"/>
</dbReference>
<dbReference type="PROSITE" id="PS00107">
    <property type="entry name" value="PROTEIN_KINASE_ATP"/>
    <property type="match status" value="1"/>
</dbReference>
<dbReference type="GO" id="GO:0003677">
    <property type="term" value="F:DNA binding"/>
    <property type="evidence" value="ECO:0007669"/>
    <property type="project" value="UniProtKB-KW"/>
</dbReference>
<dbReference type="PANTHER" id="PTHR46484:SF1">
    <property type="entry name" value="SCHWANN CELL MYELIN PROTEIN-RELATED"/>
    <property type="match status" value="1"/>
</dbReference>
<evidence type="ECO:0000256" key="5">
    <source>
        <dbReference type="SAM" id="MobiDB-lite"/>
    </source>
</evidence>
<dbReference type="InterPro" id="IPR036179">
    <property type="entry name" value="Ig-like_dom_sf"/>
</dbReference>
<feature type="domain" description="Ig-like" evidence="8">
    <location>
        <begin position="320"/>
        <end position="411"/>
    </location>
</feature>
<protein>
    <submittedName>
        <fullName evidence="9">Homeodomain-interacting protein kinase 2</fullName>
    </submittedName>
</protein>
<dbReference type="Gene3D" id="2.60.40.10">
    <property type="entry name" value="Immunoglobulins"/>
    <property type="match status" value="9"/>
</dbReference>
<evidence type="ECO:0000256" key="6">
    <source>
        <dbReference type="SAM" id="SignalP"/>
    </source>
</evidence>
<feature type="domain" description="Ig-like" evidence="8">
    <location>
        <begin position="229"/>
        <end position="313"/>
    </location>
</feature>
<dbReference type="PROSITE" id="PS50011">
    <property type="entry name" value="PROTEIN_KINASE_DOM"/>
    <property type="match status" value="1"/>
</dbReference>
<keyword evidence="6" id="KW-0732">Signal</keyword>
<evidence type="ECO:0000259" key="8">
    <source>
        <dbReference type="PROSITE" id="PS50835"/>
    </source>
</evidence>
<evidence type="ECO:0000256" key="1">
    <source>
        <dbReference type="ARBA" id="ARBA00022741"/>
    </source>
</evidence>
<keyword evidence="1 4" id="KW-0547">Nucleotide-binding</keyword>
<dbReference type="PROSITE" id="PS50835">
    <property type="entry name" value="IG_LIKE"/>
    <property type="match status" value="3"/>
</dbReference>
<sequence length="1392" mass="157120">MDKERKMVISCLLLAAISSLVFGGEWAASVVKDLDALVSSCVVIPCSFTHPNEKQPTSKIRAIWHLKSDMNRRIYFEDQTQVLDSYKDRTKLLGQLGYIFDSSRAWHVQMPRNIKGLVGSCLVIPCHFDYYRHPPPRPNRVVWYQYVSRGYPLVYDDMYPKGVIDRFRGRTTRVYVYSKGCSLQINPVRWSDHRQKIYPWIDPENVGRGTYRFFDTTVTIEVVDRAEEPNIMIYGNARVGQSVTVQCTVYHTCPTNPPTLSLNIPSATPSSISHGMYKTTMTATLNIDRDLQTVECTAKHFGGHTIRATKILNAECSFSPLTIQPLSTNEFLEGQASKVTCTASYTCAKDLPTLRWNYGSMPASTDTSQRRRAQWTTVSTLTFTASANDDGRSLKCYAQFTGGQRQEVSITLRVKRNMLSRGWSFTTPGSITGMRGSCIIVPCSFSYSTSQPANLRVIWYLFQINGYPPVFDERQTVFNHAQEPQLNILGIPRVGEQSQVSCNVRHTCISAPPVLTLNGPSGSDRTVDTLVSDGIWERKVERIWTVKEQDQSVKCTVRYQGGQQATSELKLNVECPYEEIKMTEKPGEATEGVANSVICSVSYKCKRNTPTIVWNYKDMQSSLNTKMISTDTYNTVSNLTFIGSLGDNGKSLTCTAQFITGETSDSANISIKTFHILAADVPFRFSALTDSCVVIPCSFQYEEDVPLTRGIWSKKTGGIVYHNGRSQVLDHFKDRTRLLGDLNEGNCSLEIDNIKPFDNGPFCFHAEKGNDKYRFNNSCVFIVMKVFSWSVPNLTSEVTHTGLPGSRGSWETTSTITFMAAGGDGEKSLTCTATSWREKQQASTVKLTVKGSTRRHRHLDQRKEMDSKESLQELDDVIIRKGEIFSGKSSKYQAEKVLGHGVFGKVVLCTKIKTDQKVAVKVQRKDRAYCAKNEKSIHNMLEAKLDVSKKNLIKFIECFKHRGYNCLVFELLDKSLFDLMATRKFKPLHLSAIRVISQQMLVALNALKSIGVAHRDIKLDNIMLVNHELFPFKVRLIDFGVAIPVDRMKPGHLIQCLPYRAPEVILGLPMNEGVDMWTVGCVMAFMYLGSHLYPNRCEYEVMSYMVDLLGVPENPLLDSGIWTSSFFIKDKNSPCAWRLKTKAKYGGVKYWVTQQYNRNSHNLKSLDDIVKTPEIARDETENEDRRAFVSMLKRIFCMNPKKRITPIAALGHRFITMKHFGSDTNDNDYVKSAHLTVKNCQLEQSSVEDIAAGCDNGLTVESNITTADNIRKPPSPPQDFIEVKTRKKWLKRIRKFFSCTVNSDNRPVTADSDSAHTNHGITANTNQTSSDFVEIKSRKKWFKRIRKFFSCTVNSDNRPVTADSDSAHTNHGITANTNQTSSDFVEIKPRKK</sequence>
<feature type="compositionally biased region" description="Polar residues" evidence="5">
    <location>
        <begin position="1359"/>
        <end position="1383"/>
    </location>
</feature>
<feature type="domain" description="Ig-like" evidence="8">
    <location>
        <begin position="576"/>
        <end position="670"/>
    </location>
</feature>
<feature type="binding site" evidence="4">
    <location>
        <position position="921"/>
    </location>
    <ligand>
        <name>ATP</name>
        <dbReference type="ChEBI" id="CHEBI:30616"/>
    </ligand>
</feature>
<reference evidence="9 10" key="1">
    <citation type="submission" date="2019-01" db="EMBL/GenBank/DDBJ databases">
        <title>Genome Assembly of Collichthys lucidus.</title>
        <authorList>
            <person name="Cai M."/>
            <person name="Xiao S."/>
        </authorList>
    </citation>
    <scope>NUCLEOTIDE SEQUENCE [LARGE SCALE GENOMIC DNA]</scope>
    <source>
        <strain evidence="9">JT15FE1705JMU</strain>
        <tissue evidence="9">Muscle</tissue>
    </source>
</reference>
<evidence type="ECO:0000259" key="7">
    <source>
        <dbReference type="PROSITE" id="PS50011"/>
    </source>
</evidence>
<dbReference type="SUPFAM" id="SSF56112">
    <property type="entry name" value="Protein kinase-like (PK-like)"/>
    <property type="match status" value="1"/>
</dbReference>
<keyword evidence="10" id="KW-1185">Reference proteome</keyword>
<dbReference type="Gene3D" id="1.10.510.10">
    <property type="entry name" value="Transferase(Phosphotransferase) domain 1"/>
    <property type="match status" value="1"/>
</dbReference>
<feature type="chain" id="PRO_5020589107" evidence="6">
    <location>
        <begin position="24"/>
        <end position="1392"/>
    </location>
</feature>
<feature type="region of interest" description="Disordered" evidence="5">
    <location>
        <begin position="1359"/>
        <end position="1392"/>
    </location>
</feature>
<name>A0A4U5V3Y1_COLLU</name>
<organism evidence="9 10">
    <name type="scientific">Collichthys lucidus</name>
    <name type="common">Big head croaker</name>
    <name type="synonym">Sciaena lucida</name>
    <dbReference type="NCBI Taxonomy" id="240159"/>
    <lineage>
        <taxon>Eukaryota</taxon>
        <taxon>Metazoa</taxon>
        <taxon>Chordata</taxon>
        <taxon>Craniata</taxon>
        <taxon>Vertebrata</taxon>
        <taxon>Euteleostomi</taxon>
        <taxon>Actinopterygii</taxon>
        <taxon>Neopterygii</taxon>
        <taxon>Teleostei</taxon>
        <taxon>Neoteleostei</taxon>
        <taxon>Acanthomorphata</taxon>
        <taxon>Eupercaria</taxon>
        <taxon>Sciaenidae</taxon>
        <taxon>Collichthys</taxon>
    </lineage>
</organism>
<evidence type="ECO:0000313" key="10">
    <source>
        <dbReference type="Proteomes" id="UP000298787"/>
    </source>
</evidence>
<keyword evidence="9" id="KW-0371">Homeobox</keyword>
<dbReference type="InterPro" id="IPR017441">
    <property type="entry name" value="Protein_kinase_ATP_BS"/>
</dbReference>
<keyword evidence="2 4" id="KW-0067">ATP-binding</keyword>
<dbReference type="SMART" id="SM00409">
    <property type="entry name" value="IG"/>
    <property type="match status" value="6"/>
</dbReference>
<dbReference type="PANTHER" id="PTHR46484">
    <property type="entry name" value="SI:CH211-171H4.5-RELATED"/>
    <property type="match status" value="1"/>
</dbReference>
<evidence type="ECO:0000313" key="9">
    <source>
        <dbReference type="EMBL" id="TKS81900.1"/>
    </source>
</evidence>
<dbReference type="InterPro" id="IPR007110">
    <property type="entry name" value="Ig-like_dom"/>
</dbReference>
<dbReference type="Gene3D" id="3.30.200.20">
    <property type="entry name" value="Phosphorylase Kinase, domain 1"/>
    <property type="match status" value="1"/>
</dbReference>
<keyword evidence="9" id="KW-0808">Transferase</keyword>
<dbReference type="PROSITE" id="PS00108">
    <property type="entry name" value="PROTEIN_KINASE_ST"/>
    <property type="match status" value="1"/>
</dbReference>
<evidence type="ECO:0000256" key="4">
    <source>
        <dbReference type="PROSITE-ProRule" id="PRU10141"/>
    </source>
</evidence>
<dbReference type="SUPFAM" id="SSF48726">
    <property type="entry name" value="Immunoglobulin"/>
    <property type="match status" value="5"/>
</dbReference>
<keyword evidence="9" id="KW-0418">Kinase</keyword>
<gene>
    <name evidence="9" type="ORF">D9C73_016007</name>
</gene>
<keyword evidence="9" id="KW-0238">DNA-binding</keyword>
<dbReference type="EMBL" id="CM014091">
    <property type="protein sequence ID" value="TKS81900.1"/>
    <property type="molecule type" value="Genomic_DNA"/>
</dbReference>
<dbReference type="STRING" id="240159.A0A4U5V3Y1"/>
<keyword evidence="3" id="KW-0393">Immunoglobulin domain</keyword>
<dbReference type="InterPro" id="IPR011009">
    <property type="entry name" value="Kinase-like_dom_sf"/>
</dbReference>
<feature type="signal peptide" evidence="6">
    <location>
        <begin position="1"/>
        <end position="23"/>
    </location>
</feature>
<evidence type="ECO:0000256" key="3">
    <source>
        <dbReference type="ARBA" id="ARBA00023319"/>
    </source>
</evidence>
<dbReference type="InterPro" id="IPR013783">
    <property type="entry name" value="Ig-like_fold"/>
</dbReference>
<proteinExistence type="predicted"/>
<accession>A0A4U5V3Y1</accession>
<dbReference type="Pfam" id="PF00069">
    <property type="entry name" value="Pkinase"/>
    <property type="match status" value="1"/>
</dbReference>
<feature type="domain" description="Protein kinase" evidence="7">
    <location>
        <begin position="892"/>
        <end position="1215"/>
    </location>
</feature>
<dbReference type="InterPro" id="IPR008271">
    <property type="entry name" value="Ser/Thr_kinase_AS"/>
</dbReference>
<dbReference type="InterPro" id="IPR003599">
    <property type="entry name" value="Ig_sub"/>
</dbReference>
<dbReference type="SMART" id="SM00220">
    <property type="entry name" value="S_TKc"/>
    <property type="match status" value="1"/>
</dbReference>
<dbReference type="GO" id="GO:0005524">
    <property type="term" value="F:ATP binding"/>
    <property type="evidence" value="ECO:0007669"/>
    <property type="project" value="UniProtKB-UniRule"/>
</dbReference>
<dbReference type="InterPro" id="IPR000719">
    <property type="entry name" value="Prot_kinase_dom"/>
</dbReference>
<evidence type="ECO:0000256" key="2">
    <source>
        <dbReference type="ARBA" id="ARBA00022840"/>
    </source>
</evidence>